<organism evidence="8 9">
    <name type="scientific">Kroppenstedtia guangzhouensis</name>
    <dbReference type="NCBI Taxonomy" id="1274356"/>
    <lineage>
        <taxon>Bacteria</taxon>
        <taxon>Bacillati</taxon>
        <taxon>Bacillota</taxon>
        <taxon>Bacilli</taxon>
        <taxon>Bacillales</taxon>
        <taxon>Thermoactinomycetaceae</taxon>
        <taxon>Kroppenstedtia</taxon>
    </lineage>
</organism>
<dbReference type="PROSITE" id="PS51007">
    <property type="entry name" value="CYTC"/>
    <property type="match status" value="1"/>
</dbReference>
<keyword evidence="9" id="KW-1185">Reference proteome</keyword>
<evidence type="ECO:0000256" key="4">
    <source>
        <dbReference type="ARBA" id="ARBA00022982"/>
    </source>
</evidence>
<feature type="domain" description="Cytochrome c" evidence="7">
    <location>
        <begin position="41"/>
        <end position="115"/>
    </location>
</feature>
<gene>
    <name evidence="8" type="primary">cccA</name>
    <name evidence="8" type="ORF">GCM10007416_25410</name>
</gene>
<dbReference type="InterPro" id="IPR012218">
    <property type="entry name" value="Cyt_c_BACSU-c550-type"/>
</dbReference>
<dbReference type="InterPro" id="IPR009056">
    <property type="entry name" value="Cyt_c-like_dom"/>
</dbReference>
<keyword evidence="5 6" id="KW-0408">Iron</keyword>
<keyword evidence="4" id="KW-0249">Electron transport</keyword>
<dbReference type="SUPFAM" id="SSF46626">
    <property type="entry name" value="Cytochrome c"/>
    <property type="match status" value="1"/>
</dbReference>
<dbReference type="InterPro" id="IPR036909">
    <property type="entry name" value="Cyt_c-like_dom_sf"/>
</dbReference>
<evidence type="ECO:0000256" key="5">
    <source>
        <dbReference type="ARBA" id="ARBA00023004"/>
    </source>
</evidence>
<keyword evidence="3 6" id="KW-0479">Metal-binding</keyword>
<dbReference type="Proteomes" id="UP000617979">
    <property type="component" value="Unassembled WGS sequence"/>
</dbReference>
<evidence type="ECO:0000313" key="8">
    <source>
        <dbReference type="EMBL" id="GGA51225.1"/>
    </source>
</evidence>
<dbReference type="PANTHER" id="PTHR37823:SF4">
    <property type="entry name" value="MENAQUINOL-CYTOCHROME C REDUCTASE CYTOCHROME B_C SUBUNIT"/>
    <property type="match status" value="1"/>
</dbReference>
<dbReference type="PROSITE" id="PS51257">
    <property type="entry name" value="PROKAR_LIPOPROTEIN"/>
    <property type="match status" value="1"/>
</dbReference>
<evidence type="ECO:0000256" key="1">
    <source>
        <dbReference type="ARBA" id="ARBA00022448"/>
    </source>
</evidence>
<evidence type="ECO:0000259" key="7">
    <source>
        <dbReference type="PROSITE" id="PS51007"/>
    </source>
</evidence>
<dbReference type="PANTHER" id="PTHR37823">
    <property type="entry name" value="CYTOCHROME C-553-LIKE"/>
    <property type="match status" value="1"/>
</dbReference>
<evidence type="ECO:0000256" key="6">
    <source>
        <dbReference type="PROSITE-ProRule" id="PRU00433"/>
    </source>
</evidence>
<comment type="caution">
    <text evidence="8">The sequence shown here is derived from an EMBL/GenBank/DDBJ whole genome shotgun (WGS) entry which is preliminary data.</text>
</comment>
<evidence type="ECO:0000256" key="2">
    <source>
        <dbReference type="ARBA" id="ARBA00022617"/>
    </source>
</evidence>
<reference evidence="9" key="1">
    <citation type="journal article" date="2019" name="Int. J. Syst. Evol. Microbiol.">
        <title>The Global Catalogue of Microorganisms (GCM) 10K type strain sequencing project: providing services to taxonomists for standard genome sequencing and annotation.</title>
        <authorList>
            <consortium name="The Broad Institute Genomics Platform"/>
            <consortium name="The Broad Institute Genome Sequencing Center for Infectious Disease"/>
            <person name="Wu L."/>
            <person name="Ma J."/>
        </authorList>
    </citation>
    <scope>NUCLEOTIDE SEQUENCE [LARGE SCALE GENOMIC DNA]</scope>
    <source>
        <strain evidence="9">CGMCC 1.12404</strain>
    </source>
</reference>
<evidence type="ECO:0000256" key="3">
    <source>
        <dbReference type="ARBA" id="ARBA00022723"/>
    </source>
</evidence>
<dbReference type="RefSeq" id="WP_188432900.1">
    <property type="nucleotide sequence ID" value="NZ_BMEX01000010.1"/>
</dbReference>
<proteinExistence type="predicted"/>
<dbReference type="EMBL" id="BMEX01000010">
    <property type="protein sequence ID" value="GGA51225.1"/>
    <property type="molecule type" value="Genomic_DNA"/>
</dbReference>
<keyword evidence="2 6" id="KW-0349">Heme</keyword>
<dbReference type="Pfam" id="PF13442">
    <property type="entry name" value="Cytochrome_CBB3"/>
    <property type="match status" value="1"/>
</dbReference>
<keyword evidence="1" id="KW-0813">Transport</keyword>
<dbReference type="PIRSF" id="PIRSF000025">
    <property type="entry name" value="Cytc_Bsub_c550"/>
    <property type="match status" value="1"/>
</dbReference>
<protein>
    <submittedName>
        <fullName evidence="8">Cytochrome c</fullName>
    </submittedName>
</protein>
<dbReference type="InterPro" id="IPR051811">
    <property type="entry name" value="Cytochrome_c550/c551-like"/>
</dbReference>
<dbReference type="Gene3D" id="1.10.760.10">
    <property type="entry name" value="Cytochrome c-like domain"/>
    <property type="match status" value="1"/>
</dbReference>
<name>A0ABQ1GW73_9BACL</name>
<evidence type="ECO:0000313" key="9">
    <source>
        <dbReference type="Proteomes" id="UP000617979"/>
    </source>
</evidence>
<sequence length="115" mass="12220">MKVIGWKGFCLVSAVVLLIAGCSDPNPSTSEEKKSGESVQVDAAQAEETYQNNCMSCHGDQLQGAQGPSLEKVGAKLSAKEIETIIQSGQGSMPPQVSLNVEERKNLAGWLAEKK</sequence>
<accession>A0ABQ1GW73</accession>